<organism evidence="2 3">
    <name type="scientific">Trichoderma arundinaceum</name>
    <dbReference type="NCBI Taxonomy" id="490622"/>
    <lineage>
        <taxon>Eukaryota</taxon>
        <taxon>Fungi</taxon>
        <taxon>Dikarya</taxon>
        <taxon>Ascomycota</taxon>
        <taxon>Pezizomycotina</taxon>
        <taxon>Sordariomycetes</taxon>
        <taxon>Hypocreomycetidae</taxon>
        <taxon>Hypocreales</taxon>
        <taxon>Hypocreaceae</taxon>
        <taxon>Trichoderma</taxon>
    </lineage>
</organism>
<sequence>MADPIQRASQWLAALALGASRTAATAARQGLGGSPEGRWRAAAGRVDWGRARTVHAACTGTLERLAGTRCDHPEAAPGSSMHAAMYGPMYLYLYINMDASVRAPSACMYEACRTHQLLILRAGGLAAKYLRGTRRWARVWRPVFSLLALPASERAAMSSADEG</sequence>
<evidence type="ECO:0000256" key="1">
    <source>
        <dbReference type="SAM" id="SignalP"/>
    </source>
</evidence>
<proteinExistence type="predicted"/>
<feature type="signal peptide" evidence="1">
    <location>
        <begin position="1"/>
        <end position="26"/>
    </location>
</feature>
<feature type="chain" id="PRO_5017181780" evidence="1">
    <location>
        <begin position="27"/>
        <end position="163"/>
    </location>
</feature>
<comment type="caution">
    <text evidence="2">The sequence shown here is derived from an EMBL/GenBank/DDBJ whole genome shotgun (WGS) entry which is preliminary data.</text>
</comment>
<evidence type="ECO:0000313" key="3">
    <source>
        <dbReference type="Proteomes" id="UP000266272"/>
    </source>
</evidence>
<protein>
    <submittedName>
        <fullName evidence="2">Uncharacterized protein</fullName>
    </submittedName>
</protein>
<dbReference type="AlphaFoldDB" id="A0A395NZI9"/>
<keyword evidence="1" id="KW-0732">Signal</keyword>
<keyword evidence="3" id="KW-1185">Reference proteome</keyword>
<dbReference type="Proteomes" id="UP000266272">
    <property type="component" value="Unassembled WGS sequence"/>
</dbReference>
<reference evidence="2 3" key="1">
    <citation type="journal article" date="2018" name="PLoS Pathog.">
        <title>Evolution of structural diversity of trichothecenes, a family of toxins produced by plant pathogenic and entomopathogenic fungi.</title>
        <authorList>
            <person name="Proctor R.H."/>
            <person name="McCormick S.P."/>
            <person name="Kim H.S."/>
            <person name="Cardoza R.E."/>
            <person name="Stanley A.M."/>
            <person name="Lindo L."/>
            <person name="Kelly A."/>
            <person name="Brown D.W."/>
            <person name="Lee T."/>
            <person name="Vaughan M.M."/>
            <person name="Alexander N.J."/>
            <person name="Busman M."/>
            <person name="Gutierrez S."/>
        </authorList>
    </citation>
    <scope>NUCLEOTIDE SEQUENCE [LARGE SCALE GENOMIC DNA]</scope>
    <source>
        <strain evidence="2 3">IBT 40837</strain>
    </source>
</reference>
<dbReference type="EMBL" id="PXOA01000044">
    <property type="protein sequence ID" value="RFU81502.1"/>
    <property type="molecule type" value="Genomic_DNA"/>
</dbReference>
<evidence type="ECO:0000313" key="2">
    <source>
        <dbReference type="EMBL" id="RFU81502.1"/>
    </source>
</evidence>
<gene>
    <name evidence="2" type="ORF">TARUN_661</name>
</gene>
<name>A0A395NZI9_TRIAR</name>
<accession>A0A395NZI9</accession>